<proteinExistence type="predicted"/>
<organism evidence="2 3">
    <name type="scientific">Alkalispirochaeta americana</name>
    <dbReference type="NCBI Taxonomy" id="159291"/>
    <lineage>
        <taxon>Bacteria</taxon>
        <taxon>Pseudomonadati</taxon>
        <taxon>Spirochaetota</taxon>
        <taxon>Spirochaetia</taxon>
        <taxon>Spirochaetales</taxon>
        <taxon>Spirochaetaceae</taxon>
        <taxon>Alkalispirochaeta</taxon>
    </lineage>
</organism>
<accession>A0A1N6NM01</accession>
<evidence type="ECO:0000313" key="3">
    <source>
        <dbReference type="Proteomes" id="UP000186400"/>
    </source>
</evidence>
<gene>
    <name evidence="2" type="ORF">SAMN05920897_101323</name>
</gene>
<dbReference type="NCBIfam" id="TIGR01764">
    <property type="entry name" value="excise"/>
    <property type="match status" value="1"/>
</dbReference>
<dbReference type="InterPro" id="IPR010093">
    <property type="entry name" value="SinI_DNA-bd"/>
</dbReference>
<dbReference type="Pfam" id="PF12728">
    <property type="entry name" value="HTH_17"/>
    <property type="match status" value="1"/>
</dbReference>
<dbReference type="InterPro" id="IPR041657">
    <property type="entry name" value="HTH_17"/>
</dbReference>
<dbReference type="STRING" id="159291.SAMN05920897_101323"/>
<dbReference type="GO" id="GO:0003677">
    <property type="term" value="F:DNA binding"/>
    <property type="evidence" value="ECO:0007669"/>
    <property type="project" value="InterPro"/>
</dbReference>
<evidence type="ECO:0000313" key="2">
    <source>
        <dbReference type="EMBL" id="SIP93100.1"/>
    </source>
</evidence>
<dbReference type="RefSeq" id="WP_076487532.1">
    <property type="nucleotide sequence ID" value="NZ_FTMS01000001.1"/>
</dbReference>
<sequence length="59" mass="6777">MSDRLLTIPEAAEQLRIKPATLYVWVSRGKIEYVKIGGRSMIRESQIEEFISRNTVAPK</sequence>
<feature type="domain" description="Helix-turn-helix" evidence="1">
    <location>
        <begin position="5"/>
        <end position="54"/>
    </location>
</feature>
<dbReference type="OrthoDB" id="122388at2"/>
<dbReference type="EMBL" id="FTMS01000001">
    <property type="protein sequence ID" value="SIP93100.1"/>
    <property type="molecule type" value="Genomic_DNA"/>
</dbReference>
<keyword evidence="3" id="KW-1185">Reference proteome</keyword>
<dbReference type="Proteomes" id="UP000186400">
    <property type="component" value="Unassembled WGS sequence"/>
</dbReference>
<reference evidence="2 3" key="1">
    <citation type="submission" date="2017-01" db="EMBL/GenBank/DDBJ databases">
        <authorList>
            <person name="Mah S.A."/>
            <person name="Swanson W.J."/>
            <person name="Moy G.W."/>
            <person name="Vacquier V.D."/>
        </authorList>
    </citation>
    <scope>NUCLEOTIDE SEQUENCE [LARGE SCALE GENOMIC DNA]</scope>
    <source>
        <strain evidence="2 3">ASpG1</strain>
    </source>
</reference>
<dbReference type="AlphaFoldDB" id="A0A1N6NM01"/>
<name>A0A1N6NM01_9SPIO</name>
<dbReference type="InterPro" id="IPR009061">
    <property type="entry name" value="DNA-bd_dom_put_sf"/>
</dbReference>
<evidence type="ECO:0000259" key="1">
    <source>
        <dbReference type="Pfam" id="PF12728"/>
    </source>
</evidence>
<dbReference type="SUPFAM" id="SSF46955">
    <property type="entry name" value="Putative DNA-binding domain"/>
    <property type="match status" value="1"/>
</dbReference>
<protein>
    <submittedName>
        <fullName evidence="2">DNA binding domain-containing protein, excisionase family</fullName>
    </submittedName>
</protein>